<keyword evidence="2" id="KW-0479">Metal-binding</keyword>
<evidence type="ECO:0000313" key="5">
    <source>
        <dbReference type="EMBL" id="SDS96595.1"/>
    </source>
</evidence>
<keyword evidence="3" id="KW-0408">Iron</keyword>
<name>A0A1H1WHM3_9ACTN</name>
<dbReference type="OrthoDB" id="9764016at2"/>
<dbReference type="InterPro" id="IPR003347">
    <property type="entry name" value="JmjC_dom"/>
</dbReference>
<evidence type="ECO:0000256" key="1">
    <source>
        <dbReference type="ARBA" id="ARBA00001954"/>
    </source>
</evidence>
<dbReference type="EMBL" id="LT629757">
    <property type="protein sequence ID" value="SDS96595.1"/>
    <property type="molecule type" value="Genomic_DNA"/>
</dbReference>
<dbReference type="Proteomes" id="UP000198859">
    <property type="component" value="Chromosome I"/>
</dbReference>
<organism evidence="5 6">
    <name type="scientific">Nocardioides scoriae</name>
    <dbReference type="NCBI Taxonomy" id="642780"/>
    <lineage>
        <taxon>Bacteria</taxon>
        <taxon>Bacillati</taxon>
        <taxon>Actinomycetota</taxon>
        <taxon>Actinomycetes</taxon>
        <taxon>Propionibacteriales</taxon>
        <taxon>Nocardioidaceae</taxon>
        <taxon>Nocardioides</taxon>
    </lineage>
</organism>
<protein>
    <submittedName>
        <fullName evidence="5">Cupin superfamily protein</fullName>
    </submittedName>
</protein>
<dbReference type="SUPFAM" id="SSF51197">
    <property type="entry name" value="Clavaminate synthase-like"/>
    <property type="match status" value="1"/>
</dbReference>
<dbReference type="GO" id="GO:0051864">
    <property type="term" value="F:histone H3K36 demethylase activity"/>
    <property type="evidence" value="ECO:0007669"/>
    <property type="project" value="TreeGrafter"/>
</dbReference>
<dbReference type="InterPro" id="IPR039994">
    <property type="entry name" value="NO66-like"/>
</dbReference>
<evidence type="ECO:0000313" key="6">
    <source>
        <dbReference type="Proteomes" id="UP000198859"/>
    </source>
</evidence>
<feature type="domain" description="JmjC" evidence="4">
    <location>
        <begin position="54"/>
        <end position="227"/>
    </location>
</feature>
<evidence type="ECO:0000256" key="3">
    <source>
        <dbReference type="ARBA" id="ARBA00023004"/>
    </source>
</evidence>
<comment type="cofactor">
    <cofactor evidence="1">
        <name>Fe(2+)</name>
        <dbReference type="ChEBI" id="CHEBI:29033"/>
    </cofactor>
</comment>
<dbReference type="RefSeq" id="WP_091731596.1">
    <property type="nucleotide sequence ID" value="NZ_LT629757.1"/>
</dbReference>
<dbReference type="STRING" id="642780.SAMN04488570_3161"/>
<evidence type="ECO:0000259" key="4">
    <source>
        <dbReference type="PROSITE" id="PS51184"/>
    </source>
</evidence>
<dbReference type="GO" id="GO:0046872">
    <property type="term" value="F:metal ion binding"/>
    <property type="evidence" value="ECO:0007669"/>
    <property type="project" value="UniProtKB-KW"/>
</dbReference>
<accession>A0A1H1WHM3</accession>
<dbReference type="PROSITE" id="PS51184">
    <property type="entry name" value="JMJC"/>
    <property type="match status" value="1"/>
</dbReference>
<gene>
    <name evidence="5" type="ORF">SAMN04488570_3161</name>
</gene>
<dbReference type="PANTHER" id="PTHR13096">
    <property type="entry name" value="MINA53 MYC INDUCED NUCLEAR ANTIGEN"/>
    <property type="match status" value="1"/>
</dbReference>
<dbReference type="Pfam" id="PF08007">
    <property type="entry name" value="JmjC_2"/>
    <property type="match status" value="1"/>
</dbReference>
<reference evidence="6" key="1">
    <citation type="submission" date="2016-10" db="EMBL/GenBank/DDBJ databases">
        <authorList>
            <person name="Varghese N."/>
            <person name="Submissions S."/>
        </authorList>
    </citation>
    <scope>NUCLEOTIDE SEQUENCE [LARGE SCALE GENOMIC DNA]</scope>
    <source>
        <strain evidence="6">DSM 22127</strain>
    </source>
</reference>
<dbReference type="Gene3D" id="2.60.120.650">
    <property type="entry name" value="Cupin"/>
    <property type="match status" value="1"/>
</dbReference>
<dbReference type="PANTHER" id="PTHR13096:SF9">
    <property type="entry name" value="BIFUNCTIONAL LYSINE-SPECIFIC DEMETHYLASE AND HISTIDYL-HYDROXYLASE"/>
    <property type="match status" value="1"/>
</dbReference>
<dbReference type="AlphaFoldDB" id="A0A1H1WHM3"/>
<keyword evidence="6" id="KW-1185">Reference proteome</keyword>
<evidence type="ECO:0000256" key="2">
    <source>
        <dbReference type="ARBA" id="ARBA00022723"/>
    </source>
</evidence>
<sequence>MDALDLLSGDAQTFVEKVWASHVHVHRAEPDELVGLLSFADVDHLLTSTAIRTPAVRVARDGAVLPASAFTRSGSTLAGQPLTGLVDARKVADLFEDGATVVLQGLHRYWAPLTRLVAELELALGHPCQANAYLTPPGSQGFAVHSDSHDVFVFQTHGSKLWDVHPAPLEDHEDAREVLLEPGLSMYLPTGTPHAARAQDTVSLHVTVGINQLTWRSLVDRAVEQALAGLGDLDTHLPAGHLDRPGVLAQGLAERLGRLSDALGALDPQAVADAQASSFLQGRVTSPLGGSLLDRMALADLAGDTPLRRRPGRACVLQPDGDRLHLLLGDRRVTVPARITTAVEQLRGLLELTPDDLDLDPASSLVLCRRLVREGLLEVRR</sequence>
<proteinExistence type="predicted"/>
<dbReference type="GO" id="GO:0032453">
    <property type="term" value="F:histone H3K4 demethylase activity"/>
    <property type="evidence" value="ECO:0007669"/>
    <property type="project" value="TreeGrafter"/>
</dbReference>